<sequence length="254" mass="27064">MRPAPTATPTWRPVRIFGPGRRCDGRSRPSLPCTDYIIKLHLHKLKYRIHDDRASGLPPGQPRAGGPSHMHFILKAFLAGCLVLGSAGGALSGNIPVAGGTSSYSGGSVMQMIASSPEHSTLAAMLQTTGLDQTLAGNGMFTVFAPVNSAFSALHPGMLDQYTNPAKRAELTRFLNCHILLGRIDTATLRRLLAVQAGPYMIKTLGGCYLGVEANGAMIQLRDERGTVVSILAPDLRRSNGEVQVIDKVLIPGN</sequence>
<dbReference type="SMART" id="SM00554">
    <property type="entry name" value="FAS1"/>
    <property type="match status" value="1"/>
</dbReference>
<keyword evidence="3" id="KW-1185">Reference proteome</keyword>
<organism evidence="2 3">
    <name type="scientific">Paenirhodobacter huangdaonensis</name>
    <dbReference type="NCBI Taxonomy" id="2501515"/>
    <lineage>
        <taxon>Bacteria</taxon>
        <taxon>Pseudomonadati</taxon>
        <taxon>Pseudomonadota</taxon>
        <taxon>Alphaproteobacteria</taxon>
        <taxon>Rhodobacterales</taxon>
        <taxon>Rhodobacter group</taxon>
        <taxon>Paenirhodobacter</taxon>
    </lineage>
</organism>
<dbReference type="InterPro" id="IPR036378">
    <property type="entry name" value="FAS1_dom_sf"/>
</dbReference>
<dbReference type="PANTHER" id="PTHR10900:SF77">
    <property type="entry name" value="FI19380P1"/>
    <property type="match status" value="1"/>
</dbReference>
<dbReference type="Proteomes" id="UP000288071">
    <property type="component" value="Unassembled WGS sequence"/>
</dbReference>
<accession>A0A3S3MR49</accession>
<protein>
    <recommendedName>
        <fullName evidence="1">FAS1 domain-containing protein</fullName>
    </recommendedName>
</protein>
<dbReference type="PANTHER" id="PTHR10900">
    <property type="entry name" value="PERIOSTIN-RELATED"/>
    <property type="match status" value="1"/>
</dbReference>
<evidence type="ECO:0000259" key="1">
    <source>
        <dbReference type="PROSITE" id="PS50213"/>
    </source>
</evidence>
<feature type="domain" description="FAS1" evidence="1">
    <location>
        <begin position="106"/>
        <end position="250"/>
    </location>
</feature>
<dbReference type="InterPro" id="IPR000782">
    <property type="entry name" value="FAS1_domain"/>
</dbReference>
<dbReference type="AlphaFoldDB" id="A0A3S3MR49"/>
<dbReference type="EMBL" id="SAVA01000003">
    <property type="protein sequence ID" value="RWR53354.1"/>
    <property type="molecule type" value="Genomic_DNA"/>
</dbReference>
<reference evidence="3" key="2">
    <citation type="submission" date="2019-01" db="EMBL/GenBank/DDBJ databases">
        <title>Sinorhodobacter populi sp. nov. isolated from the symptomatic bark tissue of Populus euramericana canker.</title>
        <authorList>
            <person name="Li Y."/>
        </authorList>
    </citation>
    <scope>NUCLEOTIDE SEQUENCE [LARGE SCALE GENOMIC DNA]</scope>
    <source>
        <strain evidence="3">CGMCC 1.12963</strain>
    </source>
</reference>
<dbReference type="SUPFAM" id="SSF82153">
    <property type="entry name" value="FAS1 domain"/>
    <property type="match status" value="1"/>
</dbReference>
<comment type="caution">
    <text evidence="2">The sequence shown here is derived from an EMBL/GenBank/DDBJ whole genome shotgun (WGS) entry which is preliminary data.</text>
</comment>
<dbReference type="PROSITE" id="PS50213">
    <property type="entry name" value="FAS1"/>
    <property type="match status" value="1"/>
</dbReference>
<name>A0A3S3MR49_9RHOB</name>
<dbReference type="Gene3D" id="2.30.180.10">
    <property type="entry name" value="FAS1 domain"/>
    <property type="match status" value="1"/>
</dbReference>
<dbReference type="InterPro" id="IPR050904">
    <property type="entry name" value="Adhesion/Biosynth-related"/>
</dbReference>
<gene>
    <name evidence="2" type="ORF">EOW66_06505</name>
</gene>
<evidence type="ECO:0000313" key="2">
    <source>
        <dbReference type="EMBL" id="RWR53354.1"/>
    </source>
</evidence>
<reference evidence="2 3" key="1">
    <citation type="submission" date="2019-01" db="EMBL/GenBank/DDBJ databases">
        <title>Sinorhodobacter populi sp. nov. isolated from the symptomatic bark tissue of Populus euramericana canker.</title>
        <authorList>
            <person name="Xu G."/>
        </authorList>
    </citation>
    <scope>NUCLEOTIDE SEQUENCE [LARGE SCALE GENOMIC DNA]</scope>
    <source>
        <strain evidence="2 3">CGMCC 1.12963</strain>
    </source>
</reference>
<dbReference type="GO" id="GO:0005615">
    <property type="term" value="C:extracellular space"/>
    <property type="evidence" value="ECO:0007669"/>
    <property type="project" value="TreeGrafter"/>
</dbReference>
<evidence type="ECO:0000313" key="3">
    <source>
        <dbReference type="Proteomes" id="UP000288071"/>
    </source>
</evidence>
<proteinExistence type="predicted"/>
<dbReference type="Pfam" id="PF02469">
    <property type="entry name" value="Fasciclin"/>
    <property type="match status" value="1"/>
</dbReference>